<evidence type="ECO:0000256" key="1">
    <source>
        <dbReference type="SAM" id="Coils"/>
    </source>
</evidence>
<dbReference type="RefSeq" id="WP_200237035.1">
    <property type="nucleotide sequence ID" value="NZ_NRRV01000023.1"/>
</dbReference>
<feature type="domain" description="HEPN AbiU2-like" evidence="2">
    <location>
        <begin position="3"/>
        <end position="167"/>
    </location>
</feature>
<name>A0ABS1CH07_9GAMM</name>
<evidence type="ECO:0000259" key="2">
    <source>
        <dbReference type="Pfam" id="PF18734"/>
    </source>
</evidence>
<comment type="caution">
    <text evidence="3">The sequence shown here is derived from an EMBL/GenBank/DDBJ whole genome shotgun (WGS) entry which is preliminary data.</text>
</comment>
<reference evidence="3 4" key="1">
    <citation type="journal article" date="2020" name="Microorganisms">
        <title>Osmotic Adaptation and Compatible Solute Biosynthesis of Phototrophic Bacteria as Revealed from Genome Analyses.</title>
        <authorList>
            <person name="Imhoff J.F."/>
            <person name="Rahn T."/>
            <person name="Kunzel S."/>
            <person name="Keller A."/>
            <person name="Neulinger S.C."/>
        </authorList>
    </citation>
    <scope>NUCLEOTIDE SEQUENCE [LARGE SCALE GENOMIC DNA]</scope>
    <source>
        <strain evidence="3 4">DSM 6210</strain>
    </source>
</reference>
<protein>
    <recommendedName>
        <fullName evidence="2">HEPN AbiU2-like domain-containing protein</fullName>
    </recommendedName>
</protein>
<sequence>MLYEDVTWLHGYWSIYRQLFGMNKERLDLLINTASSFAEIVHASLLDNVQLRLARIGEGAGAGQQKNVTLRRLQAELEDASEREAAQAMGPLLERFERACRGLRKRRNKLIAHTDVSSRQAVMESRLPGPSRQESENALAILREIMNLVEFHYARSKTSYDNFVMDADGEHLITALAKAERYQQLVKEGIVPLDDLRRNLPRGL</sequence>
<dbReference type="EMBL" id="NRRV01000023">
    <property type="protein sequence ID" value="MBK1631202.1"/>
    <property type="molecule type" value="Genomic_DNA"/>
</dbReference>
<feature type="coiled-coil region" evidence="1">
    <location>
        <begin position="63"/>
        <end position="113"/>
    </location>
</feature>
<evidence type="ECO:0000313" key="4">
    <source>
        <dbReference type="Proteomes" id="UP000748752"/>
    </source>
</evidence>
<keyword evidence="1" id="KW-0175">Coiled coil</keyword>
<accession>A0ABS1CH07</accession>
<dbReference type="Proteomes" id="UP000748752">
    <property type="component" value="Unassembled WGS sequence"/>
</dbReference>
<keyword evidence="4" id="KW-1185">Reference proteome</keyword>
<proteinExistence type="predicted"/>
<evidence type="ECO:0000313" key="3">
    <source>
        <dbReference type="EMBL" id="MBK1631202.1"/>
    </source>
</evidence>
<dbReference type="Pfam" id="PF18734">
    <property type="entry name" value="HEPN_AbiU2"/>
    <property type="match status" value="1"/>
</dbReference>
<organism evidence="3 4">
    <name type="scientific">Thiohalocapsa halophila</name>
    <dbReference type="NCBI Taxonomy" id="69359"/>
    <lineage>
        <taxon>Bacteria</taxon>
        <taxon>Pseudomonadati</taxon>
        <taxon>Pseudomonadota</taxon>
        <taxon>Gammaproteobacteria</taxon>
        <taxon>Chromatiales</taxon>
        <taxon>Chromatiaceae</taxon>
        <taxon>Thiohalocapsa</taxon>
    </lineage>
</organism>
<gene>
    <name evidence="3" type="ORF">CKO31_10720</name>
</gene>
<dbReference type="InterPro" id="IPR040704">
    <property type="entry name" value="HEPN_AbiU2"/>
</dbReference>